<comment type="similarity">
    <text evidence="2 5">Belongs to the glucose-6-phosphate 1-epimerase family.</text>
</comment>
<protein>
    <recommendedName>
        <fullName evidence="3 5">Glucose-6-phosphate 1-epimerase</fullName>
        <ecNumber evidence="3 5">5.1.3.15</ecNumber>
    </recommendedName>
</protein>
<feature type="active site" evidence="6">
    <location>
        <position position="291"/>
    </location>
</feature>
<dbReference type="EC" id="5.1.3.15" evidence="3 5"/>
<evidence type="ECO:0000256" key="4">
    <source>
        <dbReference type="ARBA" id="ARBA00023235"/>
    </source>
</evidence>
<evidence type="ECO:0000313" key="8">
    <source>
        <dbReference type="EMBL" id="KHJ32410.1"/>
    </source>
</evidence>
<dbReference type="InterPro" id="IPR011013">
    <property type="entry name" value="Gal_mutarotase_sf_dom"/>
</dbReference>
<dbReference type="InterPro" id="IPR014718">
    <property type="entry name" value="GH-type_carb-bd"/>
</dbReference>
<dbReference type="OMA" id="TQALHSY"/>
<dbReference type="InterPro" id="IPR025532">
    <property type="entry name" value="G6P_1-epimerase"/>
</dbReference>
<name>A0A0B1P4Z7_UNCNE</name>
<sequence>MVDRPKKPTALSTNSPSLQAQVTTSFSDSRISAILPTGESIIVLLHGATIISWKDKSGNEQLWLSEAAKLDGSKPVRGGIPLVFPVFGTDNSHPATSQLPQHGFARTSRWEFLGKSTTEPGDGDSVKLDFGLQTNNLNEETKKLWPFSFGLIYSITLAQNELTTSILVINEGQSAWEFQTLMHTYFRVKDIFSVEIKGLESSSYIDKLSNPITTKTSSSSSVKISSRIDQVYSLLEDKNTPISILENGKKIFNISRDNLSDVVIWNPWSEGAASMTDFAPTEGFKEMICVESGSVKDWIELGPGETWSGSQIISIL</sequence>
<dbReference type="AlphaFoldDB" id="A0A0B1P4Z7"/>
<comment type="catalytic activity">
    <reaction evidence="1">
        <text>alpha-D-glucose 6-phosphate = beta-D-glucose 6-phosphate</text>
        <dbReference type="Rhea" id="RHEA:16249"/>
        <dbReference type="ChEBI" id="CHEBI:58225"/>
        <dbReference type="ChEBI" id="CHEBI:58247"/>
        <dbReference type="EC" id="5.1.3.15"/>
    </reaction>
</comment>
<keyword evidence="9" id="KW-1185">Reference proteome</keyword>
<evidence type="ECO:0000256" key="2">
    <source>
        <dbReference type="ARBA" id="ARBA00005866"/>
    </source>
</evidence>
<dbReference type="HOGENOM" id="CLU_048345_1_0_1"/>
<dbReference type="GO" id="GO:0047938">
    <property type="term" value="F:glucose-6-phosphate 1-epimerase activity"/>
    <property type="evidence" value="ECO:0007669"/>
    <property type="project" value="UniProtKB-UniRule"/>
</dbReference>
<organism evidence="8 9">
    <name type="scientific">Uncinula necator</name>
    <name type="common">Grape powdery mildew</name>
    <dbReference type="NCBI Taxonomy" id="52586"/>
    <lineage>
        <taxon>Eukaryota</taxon>
        <taxon>Fungi</taxon>
        <taxon>Dikarya</taxon>
        <taxon>Ascomycota</taxon>
        <taxon>Pezizomycotina</taxon>
        <taxon>Leotiomycetes</taxon>
        <taxon>Erysiphales</taxon>
        <taxon>Erysiphaceae</taxon>
        <taxon>Erysiphe</taxon>
    </lineage>
</organism>
<dbReference type="Gene3D" id="2.70.98.10">
    <property type="match status" value="1"/>
</dbReference>
<comment type="caution">
    <text evidence="8">The sequence shown here is derived from an EMBL/GenBank/DDBJ whole genome shotgun (WGS) entry which is preliminary data.</text>
</comment>
<dbReference type="PANTHER" id="PTHR11122:SF13">
    <property type="entry name" value="GLUCOSE-6-PHOSPHATE 1-EPIMERASE"/>
    <property type="match status" value="1"/>
</dbReference>
<dbReference type="GO" id="GO:0030246">
    <property type="term" value="F:carbohydrate binding"/>
    <property type="evidence" value="ECO:0007669"/>
    <property type="project" value="UniProtKB-UniRule"/>
</dbReference>
<accession>A0A0B1P4Z7</accession>
<dbReference type="Proteomes" id="UP000030854">
    <property type="component" value="Unassembled WGS sequence"/>
</dbReference>
<dbReference type="OrthoDB" id="1659429at2759"/>
<evidence type="ECO:0000256" key="5">
    <source>
        <dbReference type="PIRNR" id="PIRNR016020"/>
    </source>
</evidence>
<evidence type="ECO:0000256" key="7">
    <source>
        <dbReference type="PIRSR" id="PIRSR016020-2"/>
    </source>
</evidence>
<comment type="function">
    <text evidence="5">Catalyzes the interconversion between the alpha and beta anomers from at least three hexose 6-phosphate sugars (Glc6P, Gal6P, and Man6P).</text>
</comment>
<dbReference type="GO" id="GO:0005737">
    <property type="term" value="C:cytoplasm"/>
    <property type="evidence" value="ECO:0007669"/>
    <property type="project" value="TreeGrafter"/>
</dbReference>
<dbReference type="GO" id="GO:0005975">
    <property type="term" value="P:carbohydrate metabolic process"/>
    <property type="evidence" value="ECO:0007669"/>
    <property type="project" value="InterPro"/>
</dbReference>
<dbReference type="CDD" id="cd09020">
    <property type="entry name" value="D-hex-6-P-epi_like"/>
    <property type="match status" value="1"/>
</dbReference>
<dbReference type="SUPFAM" id="SSF74650">
    <property type="entry name" value="Galactose mutarotase-like"/>
    <property type="match status" value="1"/>
</dbReference>
<dbReference type="STRING" id="52586.A0A0B1P4Z7"/>
<evidence type="ECO:0000256" key="1">
    <source>
        <dbReference type="ARBA" id="ARBA00001096"/>
    </source>
</evidence>
<dbReference type="EMBL" id="JNVN01002102">
    <property type="protein sequence ID" value="KHJ32410.1"/>
    <property type="molecule type" value="Genomic_DNA"/>
</dbReference>
<feature type="active site" evidence="6">
    <location>
        <position position="183"/>
    </location>
</feature>
<dbReference type="Pfam" id="PF01263">
    <property type="entry name" value="Aldose_epim"/>
    <property type="match status" value="1"/>
</dbReference>
<dbReference type="PANTHER" id="PTHR11122">
    <property type="entry name" value="APOSPORY-ASSOCIATED PROTEIN C-RELATED"/>
    <property type="match status" value="1"/>
</dbReference>
<evidence type="ECO:0000256" key="6">
    <source>
        <dbReference type="PIRSR" id="PIRSR016020-1"/>
    </source>
</evidence>
<feature type="binding site" evidence="7">
    <location>
        <position position="77"/>
    </location>
    <ligand>
        <name>substrate</name>
    </ligand>
</feature>
<proteinExistence type="inferred from homology"/>
<keyword evidence="4 5" id="KW-0413">Isomerase</keyword>
<evidence type="ECO:0000313" key="9">
    <source>
        <dbReference type="Proteomes" id="UP000030854"/>
    </source>
</evidence>
<evidence type="ECO:0000256" key="3">
    <source>
        <dbReference type="ARBA" id="ARBA00012083"/>
    </source>
</evidence>
<reference evidence="8 9" key="1">
    <citation type="journal article" date="2014" name="BMC Genomics">
        <title>Adaptive genomic structural variation in the grape powdery mildew pathogen, Erysiphe necator.</title>
        <authorList>
            <person name="Jones L."/>
            <person name="Riaz S."/>
            <person name="Morales-Cruz A."/>
            <person name="Amrine K.C."/>
            <person name="McGuire B."/>
            <person name="Gubler W.D."/>
            <person name="Walker M.A."/>
            <person name="Cantu D."/>
        </authorList>
    </citation>
    <scope>NUCLEOTIDE SEQUENCE [LARGE SCALE GENOMIC DNA]</scope>
    <source>
        <strain evidence="9">c</strain>
    </source>
</reference>
<dbReference type="PIRSF" id="PIRSF016020">
    <property type="entry name" value="PHexose_mutarotase"/>
    <property type="match status" value="1"/>
</dbReference>
<gene>
    <name evidence="8" type="ORF">EV44_g6072</name>
</gene>
<dbReference type="InterPro" id="IPR008183">
    <property type="entry name" value="Aldose_1/G6P_1-epimerase"/>
</dbReference>
<feature type="binding site" evidence="7">
    <location>
        <position position="106"/>
    </location>
    <ligand>
        <name>substrate</name>
    </ligand>
</feature>
<feature type="binding site" evidence="7">
    <location>
        <position position="101"/>
    </location>
    <ligand>
        <name>substrate</name>
    </ligand>
</feature>